<evidence type="ECO:0000313" key="3">
    <source>
        <dbReference type="Proteomes" id="UP000780721"/>
    </source>
</evidence>
<dbReference type="Pfam" id="PF10686">
    <property type="entry name" value="YAcAr"/>
    <property type="match status" value="1"/>
</dbReference>
<evidence type="ECO:0000313" key="2">
    <source>
        <dbReference type="EMBL" id="MBF1305526.1"/>
    </source>
</evidence>
<organism evidence="2 3">
    <name type="scientific">Oribacterium sinus</name>
    <dbReference type="NCBI Taxonomy" id="237576"/>
    <lineage>
        <taxon>Bacteria</taxon>
        <taxon>Bacillati</taxon>
        <taxon>Bacillota</taxon>
        <taxon>Clostridia</taxon>
        <taxon>Lachnospirales</taxon>
        <taxon>Lachnospiraceae</taxon>
        <taxon>Oribacterium</taxon>
    </lineage>
</organism>
<evidence type="ECO:0000259" key="1">
    <source>
        <dbReference type="Pfam" id="PF10686"/>
    </source>
</evidence>
<dbReference type="AlphaFoldDB" id="A0A930H290"/>
<feature type="domain" description="YspA cpYpsA-related SLOG" evidence="1">
    <location>
        <begin position="4"/>
        <end position="68"/>
    </location>
</feature>
<comment type="caution">
    <text evidence="2">The sequence shown here is derived from an EMBL/GenBank/DDBJ whole genome shotgun (WGS) entry which is preliminary data.</text>
</comment>
<dbReference type="Proteomes" id="UP000780721">
    <property type="component" value="Unassembled WGS sequence"/>
</dbReference>
<proteinExistence type="predicted"/>
<dbReference type="EMBL" id="JABZRB010000190">
    <property type="protein sequence ID" value="MBF1305526.1"/>
    <property type="molecule type" value="Genomic_DNA"/>
</dbReference>
<reference evidence="2" key="1">
    <citation type="submission" date="2020-04" db="EMBL/GenBank/DDBJ databases">
        <title>Deep metagenomics examines the oral microbiome during advanced dental caries in children, revealing novel taxa and co-occurrences with host molecules.</title>
        <authorList>
            <person name="Baker J.L."/>
            <person name="Morton J.T."/>
            <person name="Dinis M."/>
            <person name="Alvarez R."/>
            <person name="Tran N.C."/>
            <person name="Knight R."/>
            <person name="Edlund A."/>
        </authorList>
    </citation>
    <scope>NUCLEOTIDE SEQUENCE</scope>
    <source>
        <strain evidence="2">JCVI_48_bin.5</strain>
    </source>
</reference>
<name>A0A930H290_9FIRM</name>
<dbReference type="InterPro" id="IPR019627">
    <property type="entry name" value="YAcAr"/>
</dbReference>
<protein>
    <submittedName>
        <fullName evidence="2">DUF2493 domain-containing protein</fullName>
    </submittedName>
</protein>
<gene>
    <name evidence="2" type="ORF">HXM91_06725</name>
</gene>
<sequence length="121" mass="13635">MKLRVIVCGGRNFQDKEFCFEKLDEIMSSLKDIEIVSGNAKGADAFGEEYALKNGLKLSVFKADWKKYGRAAGPIRNREMYHYALKDEPMIIAFWDGVSKGTKNMIEVASRDGAEVHIVNI</sequence>
<accession>A0A930H290</accession>